<dbReference type="Gene3D" id="3.30.70.360">
    <property type="match status" value="1"/>
</dbReference>
<gene>
    <name evidence="5" type="ORF">A9Q02_07550</name>
</gene>
<comment type="caution">
    <text evidence="5">The sequence shown here is derived from an EMBL/GenBank/DDBJ whole genome shotgun (WGS) entry which is preliminary data.</text>
</comment>
<evidence type="ECO:0000259" key="4">
    <source>
        <dbReference type="Pfam" id="PF07687"/>
    </source>
</evidence>
<dbReference type="SUPFAM" id="SSF55031">
    <property type="entry name" value="Bacterial exopeptidase dimerisation domain"/>
    <property type="match status" value="1"/>
</dbReference>
<dbReference type="EMBL" id="LYXE01000009">
    <property type="protein sequence ID" value="PDW01279.1"/>
    <property type="molecule type" value="Genomic_DNA"/>
</dbReference>
<dbReference type="GO" id="GO:0016787">
    <property type="term" value="F:hydrolase activity"/>
    <property type="evidence" value="ECO:0007669"/>
    <property type="project" value="UniProtKB-KW"/>
</dbReference>
<dbReference type="Proteomes" id="UP000220922">
    <property type="component" value="Unassembled WGS sequence"/>
</dbReference>
<keyword evidence="2" id="KW-0378">Hydrolase</keyword>
<accession>A0A2H3L3L1</accession>
<dbReference type="PANTHER" id="PTHR43808:SF9">
    <property type="entry name" value="BLL0789 PROTEIN"/>
    <property type="match status" value="1"/>
</dbReference>
<proteinExistence type="predicted"/>
<dbReference type="PANTHER" id="PTHR43808">
    <property type="entry name" value="ACETYLORNITHINE DEACETYLASE"/>
    <property type="match status" value="1"/>
</dbReference>
<evidence type="ECO:0000313" key="6">
    <source>
        <dbReference type="Proteomes" id="UP000220922"/>
    </source>
</evidence>
<dbReference type="PIRSF" id="PIRSF037238">
    <property type="entry name" value="Carboxypeptidase_G2"/>
    <property type="match status" value="1"/>
</dbReference>
<name>A0A2H3L3L1_9CHLR</name>
<evidence type="ECO:0000256" key="3">
    <source>
        <dbReference type="PIRSR" id="PIRSR037238-1"/>
    </source>
</evidence>
<feature type="domain" description="Peptidase M20 dimerisation" evidence="4">
    <location>
        <begin position="185"/>
        <end position="285"/>
    </location>
</feature>
<evidence type="ECO:0000256" key="1">
    <source>
        <dbReference type="ARBA" id="ARBA00022723"/>
    </source>
</evidence>
<dbReference type="AlphaFoldDB" id="A0A2H3L3L1"/>
<dbReference type="SUPFAM" id="SSF53187">
    <property type="entry name" value="Zn-dependent exopeptidases"/>
    <property type="match status" value="1"/>
</dbReference>
<dbReference type="RefSeq" id="WP_097650423.1">
    <property type="nucleotide sequence ID" value="NZ_LYXE01000009.1"/>
</dbReference>
<dbReference type="Gene3D" id="3.40.630.10">
    <property type="entry name" value="Zn peptidases"/>
    <property type="match status" value="1"/>
</dbReference>
<evidence type="ECO:0000313" key="5">
    <source>
        <dbReference type="EMBL" id="PDW01279.1"/>
    </source>
</evidence>
<protein>
    <recommendedName>
        <fullName evidence="4">Peptidase M20 dimerisation domain-containing protein</fullName>
    </recommendedName>
</protein>
<dbReference type="OrthoDB" id="9783294at2"/>
<dbReference type="Pfam" id="PF07687">
    <property type="entry name" value="M20_dimer"/>
    <property type="match status" value="1"/>
</dbReference>
<keyword evidence="1" id="KW-0479">Metal-binding</keyword>
<dbReference type="GO" id="GO:0046872">
    <property type="term" value="F:metal ion binding"/>
    <property type="evidence" value="ECO:0007669"/>
    <property type="project" value="UniProtKB-KW"/>
</dbReference>
<evidence type="ECO:0000256" key="2">
    <source>
        <dbReference type="ARBA" id="ARBA00022801"/>
    </source>
</evidence>
<reference evidence="5 6" key="1">
    <citation type="submission" date="2016-05" db="EMBL/GenBank/DDBJ databases">
        <authorList>
            <person name="Lavstsen T."/>
            <person name="Jespersen J.S."/>
        </authorList>
    </citation>
    <scope>NUCLEOTIDE SEQUENCE [LARGE SCALE GENOMIC DNA]</scope>
    <source>
        <strain evidence="5 6">B7-9</strain>
    </source>
</reference>
<organism evidence="5 6">
    <name type="scientific">Candidatus Chloroploca asiatica</name>
    <dbReference type="NCBI Taxonomy" id="1506545"/>
    <lineage>
        <taxon>Bacteria</taxon>
        <taxon>Bacillati</taxon>
        <taxon>Chloroflexota</taxon>
        <taxon>Chloroflexia</taxon>
        <taxon>Chloroflexales</taxon>
        <taxon>Chloroflexineae</taxon>
        <taxon>Oscillochloridaceae</taxon>
        <taxon>Candidatus Chloroploca</taxon>
    </lineage>
</organism>
<keyword evidence="6" id="KW-1185">Reference proteome</keyword>
<dbReference type="InterPro" id="IPR002933">
    <property type="entry name" value="Peptidase_M20"/>
</dbReference>
<dbReference type="InterPro" id="IPR011650">
    <property type="entry name" value="Peptidase_M20_dimer"/>
</dbReference>
<dbReference type="InterPro" id="IPR050072">
    <property type="entry name" value="Peptidase_M20A"/>
</dbReference>
<feature type="active site" evidence="3">
    <location>
        <position position="88"/>
    </location>
</feature>
<sequence>MSPLAEQLTAWLSPRYSTYLEELRQLCAFECLTDHKPGVDQAGNWVRQWAMQRAWSIDAYPDSEVGDGLVVSCRGIGQLRVMLVAHLDTVYPVGTAAERPLRIEGDKLIGPGTADNKSGLLSGLYAIEALAALAPSSFGLLSLVCGGDEETSARASGAMLATLAPHYDLALVLEAGRENGDIVSARKGGGLFTVTVTGRAAHAGVEPEKGANAILALAHHILALQAMNGMYPGMTVNVGVITGGSVPNTVPALAEAQVDLRITHPDHTAPVEEALQALIQRDLVQGTRTTLTGGWGFAPMARTPAIARLAELTRSCADQLGFALTDAATGGISYANLLAGAGLPVLDGLGPVGGLDHSPDEYIDLSSIIPRTALLALLIARTGEQ</sequence>
<dbReference type="InterPro" id="IPR036264">
    <property type="entry name" value="Bact_exopeptidase_dim_dom"/>
</dbReference>
<dbReference type="Pfam" id="PF01546">
    <property type="entry name" value="Peptidase_M20"/>
    <property type="match status" value="1"/>
</dbReference>
<dbReference type="InterPro" id="IPR017150">
    <property type="entry name" value="Pept_M20_glutamate_carboxypep"/>
</dbReference>
<dbReference type="CDD" id="cd03885">
    <property type="entry name" value="M20_CPDG2"/>
    <property type="match status" value="1"/>
</dbReference>
<feature type="active site" description="Proton acceptor" evidence="3">
    <location>
        <position position="149"/>
    </location>
</feature>